<dbReference type="Proteomes" id="UP000006860">
    <property type="component" value="Chromosome"/>
</dbReference>
<dbReference type="PANTHER" id="PTHR34512:SF30">
    <property type="entry name" value="OUTER MEMBRANE PROTEIN ASSEMBLY FACTOR BAMB"/>
    <property type="match status" value="1"/>
</dbReference>
<dbReference type="InterPro" id="IPR018391">
    <property type="entry name" value="PQQ_b-propeller_rpt"/>
</dbReference>
<dbReference type="eggNOG" id="COG1520">
    <property type="taxonomic scope" value="Bacteria"/>
</dbReference>
<dbReference type="Gene3D" id="2.40.10.480">
    <property type="match status" value="1"/>
</dbReference>
<evidence type="ECO:0000259" key="1">
    <source>
        <dbReference type="Pfam" id="PF13360"/>
    </source>
</evidence>
<accession>F0SMZ6</accession>
<dbReference type="KEGG" id="pbs:Plabr_2399"/>
<dbReference type="STRING" id="756272.Plabr_2399"/>
<sequence>MIPRSHSSRLDGNKSQRTALDCQPLCFRLLKYLANAPSYRLTNDSRNPGRKRMKQWCWSVACGLLLTAAGEVAQAEDWPQWLGPKRDSVWRESGIIEEFSEDGPKILWRQEAGLGYSGPAVVGDRVYIFDYVLQDGDTTNNASTRNSLTGKERVRCLDAKTGEVEWEYSYPCAYNISYPSGPRCTPTVYGGLVYAFGAEGNLTCLDANSGKKLWSKSLREVYSLEEAPMWGFANHPLVDGDLLYCIAGGEGSDVIAFDRKTGEEVWKNLTASGSGYSPPTMINHGGVKQLIIWTADTLNSLKPESGEIYWSQPLKPAYEMAIMPPRLDGDLLYAAGHGDVGACFRLSVDAAGNPASEMIWKGTGRTAVYPANSPPFVEDNTIYGCDIRPGEFVAADLETGDRLWETTELITGERPAAHATAFIVKNGNRFVLFTEKGDLAFVRLSRNGFREVSRANVIEPTGEAFGRPVVWTHPAFANKCCYVRNDKEIVCVDLAK</sequence>
<proteinExistence type="predicted"/>
<evidence type="ECO:0000313" key="2">
    <source>
        <dbReference type="EMBL" id="ADY60000.1"/>
    </source>
</evidence>
<dbReference type="InterPro" id="IPR015943">
    <property type="entry name" value="WD40/YVTN_repeat-like_dom_sf"/>
</dbReference>
<dbReference type="AlphaFoldDB" id="F0SMZ6"/>
<name>F0SMZ6_RUBBR</name>
<evidence type="ECO:0000313" key="3">
    <source>
        <dbReference type="Proteomes" id="UP000006860"/>
    </source>
</evidence>
<organism evidence="2 3">
    <name type="scientific">Rubinisphaera brasiliensis (strain ATCC 49424 / DSM 5305 / JCM 21570 / IAM 15109 / NBRC 103401 / IFAM 1448)</name>
    <name type="common">Planctomyces brasiliensis</name>
    <dbReference type="NCBI Taxonomy" id="756272"/>
    <lineage>
        <taxon>Bacteria</taxon>
        <taxon>Pseudomonadati</taxon>
        <taxon>Planctomycetota</taxon>
        <taxon>Planctomycetia</taxon>
        <taxon>Planctomycetales</taxon>
        <taxon>Planctomycetaceae</taxon>
        <taxon>Rubinisphaera</taxon>
    </lineage>
</organism>
<reference evidence="3" key="1">
    <citation type="submission" date="2011-02" db="EMBL/GenBank/DDBJ databases">
        <title>The complete genome of Planctomyces brasiliensis DSM 5305.</title>
        <authorList>
            <person name="Lucas S."/>
            <person name="Copeland A."/>
            <person name="Lapidus A."/>
            <person name="Bruce D."/>
            <person name="Goodwin L."/>
            <person name="Pitluck S."/>
            <person name="Kyrpides N."/>
            <person name="Mavromatis K."/>
            <person name="Pagani I."/>
            <person name="Ivanova N."/>
            <person name="Ovchinnikova G."/>
            <person name="Lu M."/>
            <person name="Detter J.C."/>
            <person name="Han C."/>
            <person name="Land M."/>
            <person name="Hauser L."/>
            <person name="Markowitz V."/>
            <person name="Cheng J.-F."/>
            <person name="Hugenholtz P."/>
            <person name="Woyke T."/>
            <person name="Wu D."/>
            <person name="Tindall B."/>
            <person name="Pomrenke H.G."/>
            <person name="Brambilla E."/>
            <person name="Klenk H.-P."/>
            <person name="Eisen J.A."/>
        </authorList>
    </citation>
    <scope>NUCLEOTIDE SEQUENCE [LARGE SCALE GENOMIC DNA]</scope>
    <source>
        <strain evidence="3">ATCC 49424 / DSM 5305 / JCM 21570 / NBRC 103401 / IFAM 1448</strain>
    </source>
</reference>
<dbReference type="InterPro" id="IPR002372">
    <property type="entry name" value="PQQ_rpt_dom"/>
</dbReference>
<protein>
    <submittedName>
        <fullName evidence="2">Pyrrolo-quinoline quinone repeat-containing protein</fullName>
    </submittedName>
</protein>
<dbReference type="Pfam" id="PF13360">
    <property type="entry name" value="PQQ_2"/>
    <property type="match status" value="1"/>
</dbReference>
<feature type="domain" description="Pyrrolo-quinoline quinone repeat" evidence="1">
    <location>
        <begin position="151"/>
        <end position="405"/>
    </location>
</feature>
<dbReference type="InterPro" id="IPR011047">
    <property type="entry name" value="Quinoprotein_ADH-like_sf"/>
</dbReference>
<dbReference type="HOGENOM" id="CLU_027480_2_2_0"/>
<keyword evidence="3" id="KW-1185">Reference proteome</keyword>
<dbReference type="Gene3D" id="2.130.10.10">
    <property type="entry name" value="YVTN repeat-like/Quinoprotein amine dehydrogenase"/>
    <property type="match status" value="1"/>
</dbReference>
<dbReference type="PANTHER" id="PTHR34512">
    <property type="entry name" value="CELL SURFACE PROTEIN"/>
    <property type="match status" value="1"/>
</dbReference>
<dbReference type="SMART" id="SM00564">
    <property type="entry name" value="PQQ"/>
    <property type="match status" value="4"/>
</dbReference>
<dbReference type="EMBL" id="CP002546">
    <property type="protein sequence ID" value="ADY60000.1"/>
    <property type="molecule type" value="Genomic_DNA"/>
</dbReference>
<gene>
    <name evidence="2" type="ordered locus">Plabr_2399</name>
</gene>
<dbReference type="SUPFAM" id="SSF50998">
    <property type="entry name" value="Quinoprotein alcohol dehydrogenase-like"/>
    <property type="match status" value="1"/>
</dbReference>